<dbReference type="GO" id="GO:0006814">
    <property type="term" value="P:sodium ion transport"/>
    <property type="evidence" value="ECO:0007669"/>
    <property type="project" value="UniProtKB-KW"/>
</dbReference>
<reference evidence="13 14" key="1">
    <citation type="journal article" date="2023" name="Microbiol. Spectr.">
        <title>Symbiosis of Carpenter Bees with Uncharacterized Lactic Acid Bacteria Showing NAD Auxotrophy.</title>
        <authorList>
            <person name="Kawasaki S."/>
            <person name="Ozawa K."/>
            <person name="Mori T."/>
            <person name="Yamamoto A."/>
            <person name="Ito M."/>
            <person name="Ohkuma M."/>
            <person name="Sakamoto M."/>
            <person name="Matsutani M."/>
        </authorList>
    </citation>
    <scope>NUCLEOTIDE SEQUENCE [LARGE SCALE GENOMIC DNA]</scope>
    <source>
        <strain evidence="13 14">KimC2</strain>
    </source>
</reference>
<dbReference type="InterPro" id="IPR006153">
    <property type="entry name" value="Cation/H_exchanger_TM"/>
</dbReference>
<keyword evidence="10" id="KW-0739">Sodium transport</keyword>
<dbReference type="GO" id="GO:0016020">
    <property type="term" value="C:membrane"/>
    <property type="evidence" value="ECO:0007669"/>
    <property type="project" value="UniProtKB-SubCell"/>
</dbReference>
<feature type="transmembrane region" description="Helical" evidence="11">
    <location>
        <begin position="83"/>
        <end position="102"/>
    </location>
</feature>
<evidence type="ECO:0000256" key="6">
    <source>
        <dbReference type="ARBA" id="ARBA00022989"/>
    </source>
</evidence>
<keyword evidence="7" id="KW-0915">Sodium</keyword>
<keyword evidence="8" id="KW-0406">Ion transport</keyword>
<evidence type="ECO:0000256" key="9">
    <source>
        <dbReference type="ARBA" id="ARBA00023136"/>
    </source>
</evidence>
<keyword evidence="3" id="KW-0813">Transport</keyword>
<keyword evidence="5 11" id="KW-0812">Transmembrane</keyword>
<feature type="transmembrane region" description="Helical" evidence="11">
    <location>
        <begin position="346"/>
        <end position="364"/>
    </location>
</feature>
<keyword evidence="14" id="KW-1185">Reference proteome</keyword>
<keyword evidence="4" id="KW-0050">Antiport</keyword>
<protein>
    <submittedName>
        <fullName evidence="13">Sodium:proton antiporter</fullName>
    </submittedName>
</protein>
<evidence type="ECO:0000256" key="5">
    <source>
        <dbReference type="ARBA" id="ARBA00022692"/>
    </source>
</evidence>
<sequence length="375" mass="39964">MDILGSLCLILIFSLLGGYISSRLNFPSVIGQLLAGILIGPSVLNLVQSNQILSSISEVGVVMLMFIAGLESNISLLRKFFTPSIIVAISGMAVPFGLIYLIGQAFKLPNATCIFLGVTFAATSVSISAVVLKEMNSLDTDEGSVILAAAVVDDILSVLLLSLIGPSENNVNSIPVMLMLQLGYFALLFFFSRWMMPLLFRIFNKSDTVLALIICLFFAYFANLVGLSSVIGAFFAGIAIGQTKFAKKVGYRVNLIASSIFIPVFFTSIGLKMTLNGIINDFGLFIALTLGGIISKLLGAGIGARISGFSNKSSIVIGSGMVSRGEMALIIAQIGIQNKLLSSERYSAVVGAIVMTTVIAPFLLRSTIRLNDRKI</sequence>
<dbReference type="PANTHER" id="PTHR43562">
    <property type="entry name" value="NAPA-TYPE SODIUM/HYDROGEN ANTIPORTER"/>
    <property type="match status" value="1"/>
</dbReference>
<feature type="transmembrane region" description="Helical" evidence="11">
    <location>
        <begin position="114"/>
        <end position="132"/>
    </location>
</feature>
<feature type="transmembrane region" description="Helical" evidence="11">
    <location>
        <begin position="144"/>
        <end position="164"/>
    </location>
</feature>
<proteinExistence type="inferred from homology"/>
<feature type="transmembrane region" description="Helical" evidence="11">
    <location>
        <begin position="28"/>
        <end position="47"/>
    </location>
</feature>
<evidence type="ECO:0000256" key="1">
    <source>
        <dbReference type="ARBA" id="ARBA00004141"/>
    </source>
</evidence>
<comment type="subcellular location">
    <subcellularLocation>
        <location evidence="1">Membrane</location>
        <topology evidence="1">Multi-pass membrane protein</topology>
    </subcellularLocation>
</comment>
<feature type="domain" description="Cation/H+ exchanger transmembrane" evidence="12">
    <location>
        <begin position="12"/>
        <end position="365"/>
    </location>
</feature>
<dbReference type="RefSeq" id="WP_317694946.1">
    <property type="nucleotide sequence ID" value="NZ_AP026801.1"/>
</dbReference>
<dbReference type="GO" id="GO:1902600">
    <property type="term" value="P:proton transmembrane transport"/>
    <property type="evidence" value="ECO:0007669"/>
    <property type="project" value="InterPro"/>
</dbReference>
<feature type="transmembrane region" description="Helical" evidence="11">
    <location>
        <begin position="283"/>
        <end position="303"/>
    </location>
</feature>
<evidence type="ECO:0000256" key="7">
    <source>
        <dbReference type="ARBA" id="ARBA00023053"/>
    </source>
</evidence>
<evidence type="ECO:0000256" key="8">
    <source>
        <dbReference type="ARBA" id="ARBA00023065"/>
    </source>
</evidence>
<gene>
    <name evidence="13" type="primary">napA3</name>
    <name evidence="13" type="ORF">KIMC2_11980</name>
</gene>
<evidence type="ECO:0000256" key="3">
    <source>
        <dbReference type="ARBA" id="ARBA00022448"/>
    </source>
</evidence>
<dbReference type="EMBL" id="AP026801">
    <property type="protein sequence ID" value="BDR56636.1"/>
    <property type="molecule type" value="Genomic_DNA"/>
</dbReference>
<dbReference type="Pfam" id="PF00999">
    <property type="entry name" value="Na_H_Exchanger"/>
    <property type="match status" value="1"/>
</dbReference>
<keyword evidence="6 11" id="KW-1133">Transmembrane helix</keyword>
<dbReference type="KEGG" id="xak:KIMC2_11980"/>
<feature type="transmembrane region" description="Helical" evidence="11">
    <location>
        <begin position="208"/>
        <end position="241"/>
    </location>
</feature>
<accession>A0AAU9D2C5</accession>
<evidence type="ECO:0000259" key="12">
    <source>
        <dbReference type="Pfam" id="PF00999"/>
    </source>
</evidence>
<feature type="transmembrane region" description="Helical" evidence="11">
    <location>
        <begin position="315"/>
        <end position="334"/>
    </location>
</feature>
<feature type="transmembrane region" description="Helical" evidence="11">
    <location>
        <begin position="59"/>
        <end position="77"/>
    </location>
</feature>
<dbReference type="Proteomes" id="UP001321804">
    <property type="component" value="Chromosome"/>
</dbReference>
<evidence type="ECO:0000313" key="14">
    <source>
        <dbReference type="Proteomes" id="UP001321804"/>
    </source>
</evidence>
<evidence type="ECO:0000256" key="4">
    <source>
        <dbReference type="ARBA" id="ARBA00022449"/>
    </source>
</evidence>
<dbReference type="AlphaFoldDB" id="A0AAU9D2C5"/>
<dbReference type="InterPro" id="IPR038770">
    <property type="entry name" value="Na+/solute_symporter_sf"/>
</dbReference>
<evidence type="ECO:0000313" key="13">
    <source>
        <dbReference type="EMBL" id="BDR56636.1"/>
    </source>
</evidence>
<evidence type="ECO:0000256" key="10">
    <source>
        <dbReference type="ARBA" id="ARBA00023201"/>
    </source>
</evidence>
<dbReference type="PANTHER" id="PTHR43562:SF3">
    <property type="entry name" value="SODIUM ION_PROTON EXCHANGER (EUROFUNG)"/>
    <property type="match status" value="1"/>
</dbReference>
<comment type="similarity">
    <text evidence="2">Belongs to the monovalent cation:proton antiporter 2 (CPA2) transporter (TC 2.A.37) family.</text>
</comment>
<organism evidence="13 14">
    <name type="scientific">Xylocopilactobacillus apis</name>
    <dbReference type="NCBI Taxonomy" id="2932183"/>
    <lineage>
        <taxon>Bacteria</taxon>
        <taxon>Bacillati</taxon>
        <taxon>Bacillota</taxon>
        <taxon>Bacilli</taxon>
        <taxon>Lactobacillales</taxon>
        <taxon>Lactobacillaceae</taxon>
        <taxon>Xylocopilactobacillus</taxon>
    </lineage>
</organism>
<name>A0AAU9D2C5_9LACO</name>
<dbReference type="Gene3D" id="1.20.1530.20">
    <property type="match status" value="1"/>
</dbReference>
<evidence type="ECO:0000256" key="2">
    <source>
        <dbReference type="ARBA" id="ARBA00005551"/>
    </source>
</evidence>
<keyword evidence="9 11" id="KW-0472">Membrane</keyword>
<feature type="transmembrane region" description="Helical" evidence="11">
    <location>
        <begin position="176"/>
        <end position="196"/>
    </location>
</feature>
<feature type="transmembrane region" description="Helical" evidence="11">
    <location>
        <begin position="253"/>
        <end position="271"/>
    </location>
</feature>
<evidence type="ECO:0000256" key="11">
    <source>
        <dbReference type="SAM" id="Phobius"/>
    </source>
</evidence>
<dbReference type="GO" id="GO:0015297">
    <property type="term" value="F:antiporter activity"/>
    <property type="evidence" value="ECO:0007669"/>
    <property type="project" value="UniProtKB-KW"/>
</dbReference>